<comment type="caution">
    <text evidence="1">The sequence shown here is derived from an EMBL/GenBank/DDBJ whole genome shotgun (WGS) entry which is preliminary data.</text>
</comment>
<accession>A0A5A9YXR4</accession>
<keyword evidence="2" id="KW-1185">Reference proteome</keyword>
<dbReference type="InterPro" id="IPR023346">
    <property type="entry name" value="Lysozyme-like_dom_sf"/>
</dbReference>
<organism evidence="1 2">
    <name type="scientific">Aquicoccus porphyridii</name>
    <dbReference type="NCBI Taxonomy" id="1852029"/>
    <lineage>
        <taxon>Bacteria</taxon>
        <taxon>Pseudomonadati</taxon>
        <taxon>Pseudomonadota</taxon>
        <taxon>Alphaproteobacteria</taxon>
        <taxon>Rhodobacterales</taxon>
        <taxon>Paracoccaceae</taxon>
        <taxon>Aquicoccus</taxon>
    </lineage>
</organism>
<dbReference type="SUPFAM" id="SSF53955">
    <property type="entry name" value="Lysozyme-like"/>
    <property type="match status" value="1"/>
</dbReference>
<sequence>MGARTDMIYGLSRALARLGLALVAAGWLWPVPALAAGQAICERAGVIAAQEHGIPAAVLRAITRTETGRARHGRLSSWPWTANVAGKGYWFDNRDEALRFLREQVATGQRNFDVGCFQVNYRWHRHGFASLDTMIDPMVNARYAARFLGELYGEKGNWSDAVGAYHSRTPEHARRYLKTYKVHFAAVTAGGEDATTPQIADPMMMTREREPERARVNTYPLFVSATSGTPARGGSLVAASIAGGGRPFLSMPGMAGRGAAE</sequence>
<name>A0A5A9YXR4_9RHOB</name>
<evidence type="ECO:0000313" key="1">
    <source>
        <dbReference type="EMBL" id="KAA0909638.1"/>
    </source>
</evidence>
<dbReference type="Proteomes" id="UP000325291">
    <property type="component" value="Unassembled WGS sequence"/>
</dbReference>
<proteinExistence type="predicted"/>
<dbReference type="Gene3D" id="1.10.530.10">
    <property type="match status" value="1"/>
</dbReference>
<protein>
    <submittedName>
        <fullName evidence="1">Lytic transglycosylase domain-containing protein</fullName>
    </submittedName>
</protein>
<reference evidence="1 2" key="1">
    <citation type="submission" date="2019-07" db="EMBL/GenBank/DDBJ databases">
        <title>Aquicoccus porphyridii gen. nov., sp. nov., isolated from a small marine red alga, Porphyridium marinum.</title>
        <authorList>
            <person name="Liu L."/>
        </authorList>
    </citation>
    <scope>NUCLEOTIDE SEQUENCE [LARGE SCALE GENOMIC DNA]</scope>
    <source>
        <strain evidence="1 2">L1 8-17</strain>
    </source>
</reference>
<dbReference type="AlphaFoldDB" id="A0A5A9YXR4"/>
<gene>
    <name evidence="1" type="ORF">FLO80_20655</name>
</gene>
<evidence type="ECO:0000313" key="2">
    <source>
        <dbReference type="Proteomes" id="UP000325291"/>
    </source>
</evidence>
<dbReference type="EMBL" id="VINQ01000029">
    <property type="protein sequence ID" value="KAA0909638.1"/>
    <property type="molecule type" value="Genomic_DNA"/>
</dbReference>
<dbReference type="RefSeq" id="WP_111364893.1">
    <property type="nucleotide sequence ID" value="NZ_VINQ01000029.1"/>
</dbReference>